<dbReference type="SUPFAM" id="SSF49384">
    <property type="entry name" value="Carbohydrate-binding domain"/>
    <property type="match status" value="1"/>
</dbReference>
<dbReference type="Gene3D" id="2.60.120.180">
    <property type="match status" value="1"/>
</dbReference>
<keyword evidence="2" id="KW-0119">Carbohydrate metabolism</keyword>
<dbReference type="InterPro" id="IPR008965">
    <property type="entry name" value="CBM2/CBM3_carb-bd_dom_sf"/>
</dbReference>
<organism evidence="6 7">
    <name type="scientific">Phytohabitans suffuscus</name>
    <dbReference type="NCBI Taxonomy" id="624315"/>
    <lineage>
        <taxon>Bacteria</taxon>
        <taxon>Bacillati</taxon>
        <taxon>Actinomycetota</taxon>
        <taxon>Actinomycetes</taxon>
        <taxon>Micromonosporales</taxon>
        <taxon>Micromonosporaceae</taxon>
    </lineage>
</organism>
<protein>
    <recommendedName>
        <fullName evidence="5">CBM2 domain-containing protein</fullName>
    </recommendedName>
</protein>
<evidence type="ECO:0000313" key="7">
    <source>
        <dbReference type="Proteomes" id="UP000503011"/>
    </source>
</evidence>
<name>A0A6F8YXI5_9ACTN</name>
<dbReference type="PROSITE" id="PS51257">
    <property type="entry name" value="PROKAR_LIPOPROTEIN"/>
    <property type="match status" value="1"/>
</dbReference>
<feature type="compositionally biased region" description="Low complexity" evidence="3">
    <location>
        <begin position="132"/>
        <end position="147"/>
    </location>
</feature>
<feature type="region of interest" description="Disordered" evidence="3">
    <location>
        <begin position="130"/>
        <end position="160"/>
    </location>
</feature>
<keyword evidence="2" id="KW-0378">Hydrolase</keyword>
<feature type="domain" description="CBM2" evidence="5">
    <location>
        <begin position="26"/>
        <end position="134"/>
    </location>
</feature>
<dbReference type="SMART" id="SM00637">
    <property type="entry name" value="CBD_II"/>
    <property type="match status" value="1"/>
</dbReference>
<keyword evidence="7" id="KW-1185">Reference proteome</keyword>
<dbReference type="InterPro" id="IPR002594">
    <property type="entry name" value="GH12"/>
</dbReference>
<evidence type="ECO:0000313" key="6">
    <source>
        <dbReference type="EMBL" id="BCB90799.1"/>
    </source>
</evidence>
<dbReference type="EMBL" id="AP022871">
    <property type="protein sequence ID" value="BCB90799.1"/>
    <property type="molecule type" value="Genomic_DNA"/>
</dbReference>
<dbReference type="NCBIfam" id="NF004860">
    <property type="entry name" value="PRK06215.1"/>
    <property type="match status" value="1"/>
</dbReference>
<dbReference type="GO" id="GO:0008810">
    <property type="term" value="F:cellulase activity"/>
    <property type="evidence" value="ECO:0007669"/>
    <property type="project" value="InterPro"/>
</dbReference>
<gene>
    <name evidence="6" type="ORF">Psuf_081120</name>
</gene>
<dbReference type="Gene3D" id="2.60.40.290">
    <property type="match status" value="1"/>
</dbReference>
<evidence type="ECO:0000256" key="3">
    <source>
        <dbReference type="SAM" id="MobiDB-lite"/>
    </source>
</evidence>
<keyword evidence="2" id="KW-0326">Glycosidase</keyword>
<dbReference type="Pfam" id="PF01670">
    <property type="entry name" value="Glyco_hydro_12"/>
    <property type="match status" value="1"/>
</dbReference>
<feature type="compositionally biased region" description="Pro residues" evidence="3">
    <location>
        <begin position="148"/>
        <end position="158"/>
    </location>
</feature>
<dbReference type="InterPro" id="IPR013320">
    <property type="entry name" value="ConA-like_dom_sf"/>
</dbReference>
<dbReference type="InterPro" id="IPR001919">
    <property type="entry name" value="CBD2"/>
</dbReference>
<dbReference type="PANTHER" id="PTHR34002">
    <property type="entry name" value="BLR1656 PROTEIN"/>
    <property type="match status" value="1"/>
</dbReference>
<proteinExistence type="inferred from homology"/>
<keyword evidence="4" id="KW-0732">Signal</keyword>
<dbReference type="KEGG" id="psuu:Psuf_081120"/>
<dbReference type="RefSeq" id="WP_180214595.1">
    <property type="nucleotide sequence ID" value="NZ_AP022871.1"/>
</dbReference>
<dbReference type="GO" id="GO:0000272">
    <property type="term" value="P:polysaccharide catabolic process"/>
    <property type="evidence" value="ECO:0007669"/>
    <property type="project" value="UniProtKB-KW"/>
</dbReference>
<dbReference type="AlphaFoldDB" id="A0A6F8YXI5"/>
<dbReference type="PROSITE" id="PS51173">
    <property type="entry name" value="CBM2"/>
    <property type="match status" value="1"/>
</dbReference>
<comment type="similarity">
    <text evidence="1 2">Belongs to the glycosyl hydrolase 12 (cellulase H) family.</text>
</comment>
<evidence type="ECO:0000256" key="4">
    <source>
        <dbReference type="SAM" id="SignalP"/>
    </source>
</evidence>
<accession>A0A6F8YXI5</accession>
<dbReference type="Proteomes" id="UP000503011">
    <property type="component" value="Chromosome"/>
</dbReference>
<reference evidence="6 7" key="2">
    <citation type="submission" date="2020-03" db="EMBL/GenBank/DDBJ databases">
        <authorList>
            <person name="Ichikawa N."/>
            <person name="Kimura A."/>
            <person name="Kitahashi Y."/>
            <person name="Uohara A."/>
        </authorList>
    </citation>
    <scope>NUCLEOTIDE SEQUENCE [LARGE SCALE GENOMIC DNA]</scope>
    <source>
        <strain evidence="6 7">NBRC 105367</strain>
    </source>
</reference>
<dbReference type="PANTHER" id="PTHR34002:SF9">
    <property type="entry name" value="XYLOGLUCAN-SPECIFIC ENDO-BETA-1,4-GLUCANASE A"/>
    <property type="match status" value="1"/>
</dbReference>
<evidence type="ECO:0000259" key="5">
    <source>
        <dbReference type="PROSITE" id="PS51173"/>
    </source>
</evidence>
<dbReference type="InterPro" id="IPR013319">
    <property type="entry name" value="GH11/12"/>
</dbReference>
<dbReference type="Pfam" id="PF00553">
    <property type="entry name" value="CBM_2"/>
    <property type="match status" value="1"/>
</dbReference>
<dbReference type="GO" id="GO:0030247">
    <property type="term" value="F:polysaccharide binding"/>
    <property type="evidence" value="ECO:0007669"/>
    <property type="project" value="UniProtKB-UniRule"/>
</dbReference>
<feature type="chain" id="PRO_5026191927" description="CBM2 domain-containing protein" evidence="4">
    <location>
        <begin position="30"/>
        <end position="362"/>
    </location>
</feature>
<sequence>MRPRTGMALAAVLTLATGLAVVAAAQASAATGCRVAYTVNQWPGGFTANVAVTNLGDPINGWRLEWSFANGQTVAQGWNGVFSQSGARVTVANQSYNGGLGTNATVTPGFNGTWNGTNSAPTAFTLNGVACTGSTTPGNPTPTTGSPTTPPPTTPPPGGVAWQSSDQWGTWTNGGYTLYNNIWGSGAGSQTIWANSYSNWGVTANHPNTGGVKSYPNATRNVNRNLSALRTLTSSFNVTVPGGGAYATTYDIWANNHAYEIMLWMNKTGPVGPLGSLQTMASVGGHTWQVYRGSNGANEVFSFIRTSNTNAGSVDVLAVMNWIRAQGWYGDVLIGDVQLGYEITSSAGGLNFTTNSYSVSFS</sequence>
<keyword evidence="2" id="KW-0624">Polysaccharide degradation</keyword>
<evidence type="ECO:0000256" key="1">
    <source>
        <dbReference type="ARBA" id="ARBA00005519"/>
    </source>
</evidence>
<dbReference type="SUPFAM" id="SSF49899">
    <property type="entry name" value="Concanavalin A-like lectins/glucanases"/>
    <property type="match status" value="1"/>
</dbReference>
<evidence type="ECO:0000256" key="2">
    <source>
        <dbReference type="RuleBase" id="RU361163"/>
    </source>
</evidence>
<feature type="signal peptide" evidence="4">
    <location>
        <begin position="1"/>
        <end position="29"/>
    </location>
</feature>
<reference evidence="6 7" key="1">
    <citation type="submission" date="2020-03" db="EMBL/GenBank/DDBJ databases">
        <title>Whole genome shotgun sequence of Phytohabitans suffuscus NBRC 105367.</title>
        <authorList>
            <person name="Komaki H."/>
            <person name="Tamura T."/>
        </authorList>
    </citation>
    <scope>NUCLEOTIDE SEQUENCE [LARGE SCALE GENOMIC DNA]</scope>
    <source>
        <strain evidence="6 7">NBRC 105367</strain>
    </source>
</reference>
<dbReference type="InterPro" id="IPR012291">
    <property type="entry name" value="CBM2_carb-bd_dom_sf"/>
</dbReference>